<sequence length="173" mass="19811">MLWKSWHEILTETKANVRNFLIYNFDDINESMDSYLNMLFSHWYKQWKSNLHKHSKLFNYPKFALEEGCPLELEDRANGWAWLCAHFQGPAYLTVGQRLGKYCRGIWHARQHATKALSSAQPRGQVTALTHEVADLRSKLTLIVEALGSSGICLPPGVVWPRHLRAHSLGAAP</sequence>
<reference evidence="1 2" key="1">
    <citation type="submission" date="2019-09" db="EMBL/GenBank/DDBJ databases">
        <authorList>
            <person name="Ou C."/>
        </authorList>
    </citation>
    <scope>NUCLEOTIDE SEQUENCE [LARGE SCALE GENOMIC DNA]</scope>
    <source>
        <strain evidence="1">S2</strain>
        <tissue evidence="1">Leaf</tissue>
    </source>
</reference>
<dbReference type="EMBL" id="SMOL01000553">
    <property type="protein sequence ID" value="KAB2608388.1"/>
    <property type="molecule type" value="Genomic_DNA"/>
</dbReference>
<reference evidence="1 2" key="3">
    <citation type="submission" date="2019-11" db="EMBL/GenBank/DDBJ databases">
        <title>A de novo genome assembly of a pear dwarfing rootstock.</title>
        <authorList>
            <person name="Wang F."/>
            <person name="Wang J."/>
            <person name="Li S."/>
            <person name="Zhang Y."/>
            <person name="Fang M."/>
            <person name="Ma L."/>
            <person name="Zhao Y."/>
            <person name="Jiang S."/>
        </authorList>
    </citation>
    <scope>NUCLEOTIDE SEQUENCE [LARGE SCALE GENOMIC DNA]</scope>
    <source>
        <strain evidence="1">S2</strain>
        <tissue evidence="1">Leaf</tissue>
    </source>
</reference>
<name>A0A5N5FZ28_9ROSA</name>
<dbReference type="AlphaFoldDB" id="A0A5N5FZ28"/>
<protein>
    <submittedName>
        <fullName evidence="1">TMV resistance protein N-like</fullName>
    </submittedName>
</protein>
<dbReference type="Proteomes" id="UP000327157">
    <property type="component" value="Chromosome 14"/>
</dbReference>
<evidence type="ECO:0000313" key="2">
    <source>
        <dbReference type="Proteomes" id="UP000327157"/>
    </source>
</evidence>
<comment type="caution">
    <text evidence="1">The sequence shown here is derived from an EMBL/GenBank/DDBJ whole genome shotgun (WGS) entry which is preliminary data.</text>
</comment>
<gene>
    <name evidence="1" type="ORF">D8674_011556</name>
</gene>
<reference evidence="2" key="2">
    <citation type="submission" date="2019-10" db="EMBL/GenBank/DDBJ databases">
        <title>A de novo genome assembly of a pear dwarfing rootstock.</title>
        <authorList>
            <person name="Wang F."/>
            <person name="Wang J."/>
            <person name="Li S."/>
            <person name="Zhang Y."/>
            <person name="Fang M."/>
            <person name="Ma L."/>
            <person name="Zhao Y."/>
            <person name="Jiang S."/>
        </authorList>
    </citation>
    <scope>NUCLEOTIDE SEQUENCE [LARGE SCALE GENOMIC DNA]</scope>
</reference>
<evidence type="ECO:0000313" key="1">
    <source>
        <dbReference type="EMBL" id="KAB2608388.1"/>
    </source>
</evidence>
<keyword evidence="2" id="KW-1185">Reference proteome</keyword>
<proteinExistence type="predicted"/>
<accession>A0A5N5FZ28</accession>
<organism evidence="1 2">
    <name type="scientific">Pyrus ussuriensis x Pyrus communis</name>
    <dbReference type="NCBI Taxonomy" id="2448454"/>
    <lineage>
        <taxon>Eukaryota</taxon>
        <taxon>Viridiplantae</taxon>
        <taxon>Streptophyta</taxon>
        <taxon>Embryophyta</taxon>
        <taxon>Tracheophyta</taxon>
        <taxon>Spermatophyta</taxon>
        <taxon>Magnoliopsida</taxon>
        <taxon>eudicotyledons</taxon>
        <taxon>Gunneridae</taxon>
        <taxon>Pentapetalae</taxon>
        <taxon>rosids</taxon>
        <taxon>fabids</taxon>
        <taxon>Rosales</taxon>
        <taxon>Rosaceae</taxon>
        <taxon>Amygdaloideae</taxon>
        <taxon>Maleae</taxon>
        <taxon>Pyrus</taxon>
    </lineage>
</organism>